<dbReference type="EMBL" id="ACFU01000020">
    <property type="protein sequence ID" value="EEF13457.1"/>
    <property type="molecule type" value="Genomic_DNA"/>
</dbReference>
<keyword evidence="2" id="KW-1185">Reference proteome</keyword>
<organism evidence="1 2">
    <name type="scientific">Campylobacter rectus RM3267</name>
    <dbReference type="NCBI Taxonomy" id="553218"/>
    <lineage>
        <taxon>Bacteria</taxon>
        <taxon>Pseudomonadati</taxon>
        <taxon>Campylobacterota</taxon>
        <taxon>Epsilonproteobacteria</taxon>
        <taxon>Campylobacterales</taxon>
        <taxon>Campylobacteraceae</taxon>
        <taxon>Campylobacter</taxon>
    </lineage>
</organism>
<name>B9D3H4_CAMRE</name>
<dbReference type="AlphaFoldDB" id="B9D3H4"/>
<reference evidence="1 2" key="1">
    <citation type="submission" date="2008-08" db="EMBL/GenBank/DDBJ databases">
        <authorList>
            <person name="Madupu R."/>
            <person name="Durkin A.S."/>
            <person name="Torralba M."/>
            <person name="Methe B."/>
            <person name="Sutton G.G."/>
            <person name="Strausberg R.L."/>
            <person name="Nelson K.E."/>
        </authorList>
    </citation>
    <scope>NUCLEOTIDE SEQUENCE [LARGE SCALE GENOMIC DNA]</scope>
    <source>
        <strain evidence="1 2">RM3267</strain>
    </source>
</reference>
<dbReference type="Proteomes" id="UP000003082">
    <property type="component" value="Unassembled WGS sequence"/>
</dbReference>
<sequence length="40" mass="4648">MRADAGERVFYAAQAKAENKNRQKNEKITATFMKYLNIVK</sequence>
<evidence type="ECO:0000313" key="1">
    <source>
        <dbReference type="EMBL" id="EEF13457.1"/>
    </source>
</evidence>
<evidence type="ECO:0000313" key="2">
    <source>
        <dbReference type="Proteomes" id="UP000003082"/>
    </source>
</evidence>
<gene>
    <name evidence="1" type="ORF">CAMRE0001_0028</name>
</gene>
<accession>B9D3H4</accession>
<protein>
    <submittedName>
        <fullName evidence="1">Uncharacterized protein</fullName>
    </submittedName>
</protein>
<proteinExistence type="predicted"/>
<dbReference type="STRING" id="553218.CAMRE0001_0028"/>
<comment type="caution">
    <text evidence="1">The sequence shown here is derived from an EMBL/GenBank/DDBJ whole genome shotgun (WGS) entry which is preliminary data.</text>
</comment>